<organism evidence="1 2">
    <name type="scientific">Streptomyces niveus</name>
    <name type="common">Streptomyces spheroides</name>
    <dbReference type="NCBI Taxonomy" id="193462"/>
    <lineage>
        <taxon>Bacteria</taxon>
        <taxon>Bacillati</taxon>
        <taxon>Actinomycetota</taxon>
        <taxon>Actinomycetes</taxon>
        <taxon>Kitasatosporales</taxon>
        <taxon>Streptomycetaceae</taxon>
        <taxon>Streptomyces</taxon>
    </lineage>
</organism>
<evidence type="ECO:0000313" key="1">
    <source>
        <dbReference type="EMBL" id="WUX54298.1"/>
    </source>
</evidence>
<evidence type="ECO:0008006" key="3">
    <source>
        <dbReference type="Google" id="ProtNLM"/>
    </source>
</evidence>
<gene>
    <name evidence="1" type="ORF">OG442_23600</name>
</gene>
<evidence type="ECO:0000313" key="2">
    <source>
        <dbReference type="Proteomes" id="UP001432209"/>
    </source>
</evidence>
<dbReference type="RefSeq" id="WP_169739426.1">
    <property type="nucleotide sequence ID" value="NZ_CP108849.2"/>
</dbReference>
<dbReference type="GeneID" id="91342721"/>
<accession>A0ABZ2A6G1</accession>
<sequence>MAESPRTETQQEAAVERVRPPILGACGCGSGCGCGCQSGAPCACGGSCG</sequence>
<keyword evidence="2" id="KW-1185">Reference proteome</keyword>
<name>A0ABZ2A6G1_STRNV</name>
<reference evidence="1" key="1">
    <citation type="submission" date="2022-10" db="EMBL/GenBank/DDBJ databases">
        <title>The complete genomes of actinobacterial strains from the NBC collection.</title>
        <authorList>
            <person name="Joergensen T.S."/>
            <person name="Alvarez Arevalo M."/>
            <person name="Sterndorff E.B."/>
            <person name="Faurdal D."/>
            <person name="Vuksanovic O."/>
            <person name="Mourched A.-S."/>
            <person name="Charusanti P."/>
            <person name="Shaw S."/>
            <person name="Blin K."/>
            <person name="Weber T."/>
        </authorList>
    </citation>
    <scope>NUCLEOTIDE SEQUENCE</scope>
    <source>
        <strain evidence="1">NBC_01432</strain>
    </source>
</reference>
<proteinExistence type="predicted"/>
<protein>
    <recommendedName>
        <fullName evidence="3">Metallothionein</fullName>
    </recommendedName>
</protein>
<dbReference type="PROSITE" id="PS51257">
    <property type="entry name" value="PROKAR_LIPOPROTEIN"/>
    <property type="match status" value="1"/>
</dbReference>
<dbReference type="Proteomes" id="UP001432209">
    <property type="component" value="Chromosome"/>
</dbReference>
<dbReference type="EMBL" id="CP109495">
    <property type="protein sequence ID" value="WUX54298.1"/>
    <property type="molecule type" value="Genomic_DNA"/>
</dbReference>